<dbReference type="PANTHER" id="PTHR31885:SF6">
    <property type="entry name" value="GH04784P"/>
    <property type="match status" value="1"/>
</dbReference>
<keyword evidence="8" id="KW-1185">Reference proteome</keyword>
<dbReference type="GO" id="GO:0016787">
    <property type="term" value="F:hydrolase activity"/>
    <property type="evidence" value="ECO:0007669"/>
    <property type="project" value="TreeGrafter"/>
</dbReference>
<evidence type="ECO:0000313" key="7">
    <source>
        <dbReference type="EMBL" id="KTD62262.1"/>
    </source>
</evidence>
<feature type="transmembrane region" description="Helical" evidence="6">
    <location>
        <begin position="162"/>
        <end position="184"/>
    </location>
</feature>
<dbReference type="PATRIC" id="fig|452.5.peg.2323"/>
<keyword evidence="4 6" id="KW-1133">Transmembrane helix</keyword>
<dbReference type="EMBL" id="LNYX01000030">
    <property type="protein sequence ID" value="KTD62262.1"/>
    <property type="molecule type" value="Genomic_DNA"/>
</dbReference>
<evidence type="ECO:0000256" key="1">
    <source>
        <dbReference type="ARBA" id="ARBA00004141"/>
    </source>
</evidence>
<dbReference type="Proteomes" id="UP000054877">
    <property type="component" value="Unassembled WGS sequence"/>
</dbReference>
<keyword evidence="5 6" id="KW-0472">Membrane</keyword>
<reference evidence="7 8" key="1">
    <citation type="submission" date="2015-11" db="EMBL/GenBank/DDBJ databases">
        <title>Genomic analysis of 38 Legionella species identifies large and diverse effector repertoires.</title>
        <authorList>
            <person name="Burstein D."/>
            <person name="Amaro F."/>
            <person name="Zusman T."/>
            <person name="Lifshitz Z."/>
            <person name="Cohen O."/>
            <person name="Gilbert J.A."/>
            <person name="Pupko T."/>
            <person name="Shuman H.A."/>
            <person name="Segal G."/>
        </authorList>
    </citation>
    <scope>NUCLEOTIDE SEQUENCE [LARGE SCALE GENOMIC DNA]</scope>
    <source>
        <strain evidence="7 8">Mt.St.Helens-9</strain>
    </source>
</reference>
<feature type="transmembrane region" description="Helical" evidence="6">
    <location>
        <begin position="112"/>
        <end position="130"/>
    </location>
</feature>
<dbReference type="Pfam" id="PF07947">
    <property type="entry name" value="YhhN"/>
    <property type="match status" value="1"/>
</dbReference>
<evidence type="ECO:0000256" key="3">
    <source>
        <dbReference type="ARBA" id="ARBA00022692"/>
    </source>
</evidence>
<dbReference type="PANTHER" id="PTHR31885">
    <property type="entry name" value="GH04784P"/>
    <property type="match status" value="1"/>
</dbReference>
<comment type="similarity">
    <text evidence="2">Belongs to the TMEM86 family.</text>
</comment>
<sequence length="223" mass="24321">MADNLPRASVTLFFISMLAYLILLPFISYPVTTLLKPLPIVCLLGLTWTAMQPSVSLKRRLTAAIVSSLVGDLALTLPVSPALPVGMACFILAHCAYISLFLQDFSFKARRLVYFIIMLAILGSGYTYLWSAMGDLAVPALIYGIVLSAMVFTALQVEQQAGLIITGACLFFISDGVLGINLFLMPHSNALALAVMTTYYSAQFLLVTGLLLRNNHPKPQWEP</sequence>
<feature type="transmembrane region" description="Helical" evidence="6">
    <location>
        <begin position="85"/>
        <end position="105"/>
    </location>
</feature>
<protein>
    <submittedName>
        <fullName evidence="7">Transmembrane protein</fullName>
    </submittedName>
</protein>
<evidence type="ECO:0000256" key="2">
    <source>
        <dbReference type="ARBA" id="ARBA00007375"/>
    </source>
</evidence>
<feature type="transmembrane region" description="Helical" evidence="6">
    <location>
        <begin position="12"/>
        <end position="31"/>
    </location>
</feature>
<dbReference type="RefSeq" id="WP_058484019.1">
    <property type="nucleotide sequence ID" value="NZ_CAAAII010000004.1"/>
</dbReference>
<feature type="transmembrane region" description="Helical" evidence="6">
    <location>
        <begin position="136"/>
        <end position="155"/>
    </location>
</feature>
<proteinExistence type="inferred from homology"/>
<organism evidence="7 8">
    <name type="scientific">Legionella spiritensis</name>
    <dbReference type="NCBI Taxonomy" id="452"/>
    <lineage>
        <taxon>Bacteria</taxon>
        <taxon>Pseudomonadati</taxon>
        <taxon>Pseudomonadota</taxon>
        <taxon>Gammaproteobacteria</taxon>
        <taxon>Legionellales</taxon>
        <taxon>Legionellaceae</taxon>
        <taxon>Legionella</taxon>
    </lineage>
</organism>
<dbReference type="STRING" id="452.Lspi_2112"/>
<keyword evidence="3 6" id="KW-0812">Transmembrane</keyword>
<evidence type="ECO:0000256" key="6">
    <source>
        <dbReference type="SAM" id="Phobius"/>
    </source>
</evidence>
<accession>A0A0W0Z0H9</accession>
<evidence type="ECO:0000313" key="8">
    <source>
        <dbReference type="Proteomes" id="UP000054877"/>
    </source>
</evidence>
<dbReference type="InterPro" id="IPR012506">
    <property type="entry name" value="TMEM86B-like"/>
</dbReference>
<comment type="caution">
    <text evidence="7">The sequence shown here is derived from an EMBL/GenBank/DDBJ whole genome shotgun (WGS) entry which is preliminary data.</text>
</comment>
<gene>
    <name evidence="7" type="ORF">Lspi_2112</name>
</gene>
<evidence type="ECO:0000256" key="4">
    <source>
        <dbReference type="ARBA" id="ARBA00022989"/>
    </source>
</evidence>
<evidence type="ECO:0000256" key="5">
    <source>
        <dbReference type="ARBA" id="ARBA00023136"/>
    </source>
</evidence>
<comment type="subcellular location">
    <subcellularLocation>
        <location evidence="1">Membrane</location>
        <topology evidence="1">Multi-pass membrane protein</topology>
    </subcellularLocation>
</comment>
<dbReference type="GO" id="GO:0016020">
    <property type="term" value="C:membrane"/>
    <property type="evidence" value="ECO:0007669"/>
    <property type="project" value="UniProtKB-SubCell"/>
</dbReference>
<dbReference type="AlphaFoldDB" id="A0A0W0Z0H9"/>
<name>A0A0W0Z0H9_LEGSP</name>
<feature type="transmembrane region" description="Helical" evidence="6">
    <location>
        <begin position="190"/>
        <end position="212"/>
    </location>
</feature>